<evidence type="ECO:0008006" key="3">
    <source>
        <dbReference type="Google" id="ProtNLM"/>
    </source>
</evidence>
<dbReference type="STRING" id="329726.AM1_5660"/>
<dbReference type="Proteomes" id="UP000000268">
    <property type="component" value="Chromosome"/>
</dbReference>
<dbReference type="KEGG" id="amr:AM1_5660"/>
<dbReference type="InterPro" id="IPR016024">
    <property type="entry name" value="ARM-type_fold"/>
</dbReference>
<dbReference type="EMBL" id="CP000828">
    <property type="protein sequence ID" value="ABW30607.1"/>
    <property type="molecule type" value="Genomic_DNA"/>
</dbReference>
<organism evidence="1 2">
    <name type="scientific">Acaryochloris marina (strain MBIC 11017)</name>
    <dbReference type="NCBI Taxonomy" id="329726"/>
    <lineage>
        <taxon>Bacteria</taxon>
        <taxon>Bacillati</taxon>
        <taxon>Cyanobacteriota</taxon>
        <taxon>Cyanophyceae</taxon>
        <taxon>Acaryochloridales</taxon>
        <taxon>Acaryochloridaceae</taxon>
        <taxon>Acaryochloris</taxon>
    </lineage>
</organism>
<gene>
    <name evidence="1" type="ordered locus">AM1_5660</name>
</gene>
<dbReference type="PANTHER" id="PTHR34070:SF1">
    <property type="entry name" value="DNA ALKYLATION REPAIR PROTEIN"/>
    <property type="match status" value="1"/>
</dbReference>
<protein>
    <recommendedName>
        <fullName evidence="3">DNA alkylation repair enzyme</fullName>
    </recommendedName>
</protein>
<dbReference type="eggNOG" id="COG4912">
    <property type="taxonomic scope" value="Bacteria"/>
</dbReference>
<evidence type="ECO:0000313" key="2">
    <source>
        <dbReference type="Proteomes" id="UP000000268"/>
    </source>
</evidence>
<accession>B0CG54</accession>
<dbReference type="CDD" id="cd06561">
    <property type="entry name" value="AlkD_like"/>
    <property type="match status" value="1"/>
</dbReference>
<evidence type="ECO:0000313" key="1">
    <source>
        <dbReference type="EMBL" id="ABW30607.1"/>
    </source>
</evidence>
<dbReference type="InterPro" id="IPR014825">
    <property type="entry name" value="DNA_alkylation"/>
</dbReference>
<name>B0CG54_ACAM1</name>
<keyword evidence="2" id="KW-1185">Reference proteome</keyword>
<reference evidence="1 2" key="1">
    <citation type="journal article" date="2008" name="Proc. Natl. Acad. Sci. U.S.A.">
        <title>Niche adaptation and genome expansion in the chlorophyll d-producing cyanobacterium Acaryochloris marina.</title>
        <authorList>
            <person name="Swingley W.D."/>
            <person name="Chen M."/>
            <person name="Cheung P.C."/>
            <person name="Conrad A.L."/>
            <person name="Dejesa L.C."/>
            <person name="Hao J."/>
            <person name="Honchak B.M."/>
            <person name="Karbach L.E."/>
            <person name="Kurdoglu A."/>
            <person name="Lahiri S."/>
            <person name="Mastrian S.D."/>
            <person name="Miyashita H."/>
            <person name="Page L."/>
            <person name="Ramakrishna P."/>
            <person name="Satoh S."/>
            <person name="Sattley W.M."/>
            <person name="Shimada Y."/>
            <person name="Taylor H.L."/>
            <person name="Tomo T."/>
            <person name="Tsuchiya T."/>
            <person name="Wang Z.T."/>
            <person name="Raymond J."/>
            <person name="Mimuro M."/>
            <person name="Blankenship R.E."/>
            <person name="Touchman J.W."/>
        </authorList>
    </citation>
    <scope>NUCLEOTIDE SEQUENCE [LARGE SCALE GENOMIC DNA]</scope>
    <source>
        <strain evidence="2">MBIC 11017</strain>
    </source>
</reference>
<dbReference type="RefSeq" id="WP_012165826.1">
    <property type="nucleotide sequence ID" value="NC_009925.1"/>
</dbReference>
<dbReference type="SUPFAM" id="SSF48371">
    <property type="entry name" value="ARM repeat"/>
    <property type="match status" value="1"/>
</dbReference>
<dbReference type="Pfam" id="PF08713">
    <property type="entry name" value="DNA_alkylation"/>
    <property type="match status" value="1"/>
</dbReference>
<proteinExistence type="predicted"/>
<dbReference type="AlphaFoldDB" id="B0CG54"/>
<sequence>MANNLTAEAAHQQLLSLANLEIAEHSQRFFKTGAGEYGEGDQFLGIRVPVLRQQVTRYQKLPNDEVIRLLQSPFHEERLFALLVWVKQFQKAPEEEQANLYSLYLRHTQFINNWDLVDSSAYQIVGAFLEEKDRQPIYPLAQSPSLWERRIAMMATLQWIRNHDFEDALAIAKLLLHDNEDLIHKAVGWMLREIGKRDLETEKAFLKAHYQEMPRTMLRYAIEKFPQSERQRYLKGLV</sequence>
<dbReference type="OrthoDB" id="9775346at2"/>
<dbReference type="PANTHER" id="PTHR34070">
    <property type="entry name" value="ARMADILLO-TYPE FOLD"/>
    <property type="match status" value="1"/>
</dbReference>
<dbReference type="HOGENOM" id="CLU_079880_0_0_3"/>
<dbReference type="Gene3D" id="1.25.10.90">
    <property type="match status" value="1"/>
</dbReference>